<dbReference type="GO" id="GO:0031369">
    <property type="term" value="F:translation initiation factor binding"/>
    <property type="evidence" value="ECO:0007669"/>
    <property type="project" value="EnsemblFungi"/>
</dbReference>
<dbReference type="eggNOG" id="KOG1076">
    <property type="taxonomic scope" value="Eukaryota"/>
</dbReference>
<feature type="compositionally biased region" description="Low complexity" evidence="5">
    <location>
        <begin position="21"/>
        <end position="30"/>
    </location>
</feature>
<gene>
    <name evidence="4" type="primary">NIP1</name>
    <name evidence="8" type="ORF">B0I71DRAFT_129492</name>
    <name evidence="7" type="ORF">YALI1_D28825g</name>
</gene>
<dbReference type="RefSeq" id="XP_503157.1">
    <property type="nucleotide sequence ID" value="XM_503157.1"/>
</dbReference>
<dbReference type="Pfam" id="PF01399">
    <property type="entry name" value="PCI"/>
    <property type="match status" value="1"/>
</dbReference>
<dbReference type="SUPFAM" id="SSF46785">
    <property type="entry name" value="Winged helix' DNA-binding domain"/>
    <property type="match status" value="1"/>
</dbReference>
<evidence type="ECO:0000313" key="8">
    <source>
        <dbReference type="EMBL" id="RDW27206.1"/>
    </source>
</evidence>
<evidence type="ECO:0000313" key="9">
    <source>
        <dbReference type="Proteomes" id="UP000182444"/>
    </source>
</evidence>
<reference evidence="8 10" key="2">
    <citation type="submission" date="2018-07" db="EMBL/GenBank/DDBJ databases">
        <title>Draft Genome Assemblies for Five Robust Yarrowia lipolytica Strains Exhibiting High Lipid Production and Pentose Sugar Utilization and Sugar Alcohol Secretion from Undetoxified Lignocellulosic Biomass Hydrolysates.</title>
        <authorList>
            <consortium name="DOE Joint Genome Institute"/>
            <person name="Walker C."/>
            <person name="Ryu S."/>
            <person name="Na H."/>
            <person name="Zane M."/>
            <person name="LaButti K."/>
            <person name="Lipzen A."/>
            <person name="Haridas S."/>
            <person name="Barry K."/>
            <person name="Grigoriev I.V."/>
            <person name="Quarterman J."/>
            <person name="Slininger P."/>
            <person name="Dien B."/>
            <person name="Trinh C.T."/>
        </authorList>
    </citation>
    <scope>NUCLEOTIDE SEQUENCE [LARGE SCALE GENOMIC DNA]</scope>
    <source>
        <strain evidence="8 10">YB392</strain>
    </source>
</reference>
<feature type="region of interest" description="Disordered" evidence="5">
    <location>
        <begin position="205"/>
        <end position="227"/>
    </location>
</feature>
<name>A0A1D8NFP9_YARLL</name>
<dbReference type="EMBL" id="CP017556">
    <property type="protein sequence ID" value="AOW04471.1"/>
    <property type="molecule type" value="Genomic_DNA"/>
</dbReference>
<dbReference type="InterPro" id="IPR027516">
    <property type="entry name" value="EIF3C"/>
</dbReference>
<keyword evidence="2 4" id="KW-0396">Initiation factor</keyword>
<dbReference type="Proteomes" id="UP000256601">
    <property type="component" value="Unassembled WGS sequence"/>
</dbReference>
<dbReference type="GeneID" id="2910336"/>
<evidence type="ECO:0000256" key="2">
    <source>
        <dbReference type="ARBA" id="ARBA00022540"/>
    </source>
</evidence>
<feature type="compositionally biased region" description="Basic and acidic residues" evidence="5">
    <location>
        <begin position="218"/>
        <end position="227"/>
    </location>
</feature>
<evidence type="ECO:0000256" key="5">
    <source>
        <dbReference type="SAM" id="MobiDB-lite"/>
    </source>
</evidence>
<feature type="compositionally biased region" description="Acidic residues" evidence="5">
    <location>
        <begin position="32"/>
        <end position="65"/>
    </location>
</feature>
<dbReference type="HAMAP" id="MF_03002">
    <property type="entry name" value="eIF3c"/>
    <property type="match status" value="1"/>
</dbReference>
<dbReference type="GO" id="GO:0071541">
    <property type="term" value="C:eukaryotic translation initiation factor 3 complex, eIF3m"/>
    <property type="evidence" value="ECO:0007669"/>
    <property type="project" value="EnsemblFungi"/>
</dbReference>
<dbReference type="GO" id="GO:0043614">
    <property type="term" value="C:multi-eIF complex"/>
    <property type="evidence" value="ECO:0007669"/>
    <property type="project" value="EnsemblFungi"/>
</dbReference>
<dbReference type="FunFam" id="1.10.10.10:FF:000300">
    <property type="entry name" value="Eukaryotic translation initiation factor 3 subunit C"/>
    <property type="match status" value="1"/>
</dbReference>
<dbReference type="GO" id="GO:0003723">
    <property type="term" value="F:RNA binding"/>
    <property type="evidence" value="ECO:0007669"/>
    <property type="project" value="InterPro"/>
</dbReference>
<dbReference type="OMA" id="FRCGLIK"/>
<evidence type="ECO:0000256" key="3">
    <source>
        <dbReference type="ARBA" id="ARBA00022917"/>
    </source>
</evidence>
<comment type="similarity">
    <text evidence="4">Belongs to the eIF-3 subunit C family.</text>
</comment>
<dbReference type="OrthoDB" id="29647at2759"/>
<dbReference type="Pfam" id="PF05470">
    <property type="entry name" value="eIF-3c_N"/>
    <property type="match status" value="1"/>
</dbReference>
<comment type="subunit">
    <text evidence="4">Component of the eukaryotic translation initiation factor 3 (eIF-3) complex.</text>
</comment>
<evidence type="ECO:0000256" key="4">
    <source>
        <dbReference type="HAMAP-Rule" id="MF_03002"/>
    </source>
</evidence>
<organism evidence="7 9">
    <name type="scientific">Yarrowia lipolytica</name>
    <name type="common">Candida lipolytica</name>
    <dbReference type="NCBI Taxonomy" id="4952"/>
    <lineage>
        <taxon>Eukaryota</taxon>
        <taxon>Fungi</taxon>
        <taxon>Dikarya</taxon>
        <taxon>Ascomycota</taxon>
        <taxon>Saccharomycotina</taxon>
        <taxon>Dipodascomycetes</taxon>
        <taxon>Dipodascales</taxon>
        <taxon>Dipodascales incertae sedis</taxon>
        <taxon>Yarrowia</taxon>
    </lineage>
</organism>
<dbReference type="GO" id="GO:0016282">
    <property type="term" value="C:eukaryotic 43S preinitiation complex"/>
    <property type="evidence" value="ECO:0007669"/>
    <property type="project" value="UniProtKB-UniRule"/>
</dbReference>
<dbReference type="VEuPathDB" id="FungiDB:YALI0_D22572g"/>
<comment type="subcellular location">
    <subcellularLocation>
        <location evidence="4">Cytoplasm</location>
    </subcellularLocation>
</comment>
<proteinExistence type="inferred from homology"/>
<accession>A0A1D8NFP9</accession>
<dbReference type="Proteomes" id="UP000182444">
    <property type="component" value="Chromosome 1D"/>
</dbReference>
<feature type="region of interest" description="Disordered" evidence="5">
    <location>
        <begin position="1"/>
        <end position="71"/>
    </location>
</feature>
<dbReference type="GO" id="GO:0033290">
    <property type="term" value="C:eukaryotic 48S preinitiation complex"/>
    <property type="evidence" value="ECO:0007669"/>
    <property type="project" value="UniProtKB-UniRule"/>
</dbReference>
<dbReference type="GO" id="GO:0010494">
    <property type="term" value="C:cytoplasmic stress granule"/>
    <property type="evidence" value="ECO:0007669"/>
    <property type="project" value="EnsemblFungi"/>
</dbReference>
<dbReference type="EMBL" id="KZ858966">
    <property type="protein sequence ID" value="RDW27206.1"/>
    <property type="molecule type" value="Genomic_DNA"/>
</dbReference>
<protein>
    <recommendedName>
        <fullName evidence="4">Eukaryotic translation initiation factor 3 subunit C</fullName>
        <shortName evidence="4">eIF3c</shortName>
    </recommendedName>
    <alternativeName>
        <fullName evidence="4">Eukaryotic translation initiation factor 3 93 kDa subunit homolog</fullName>
        <shortName evidence="4">eIF3 p93</shortName>
    </alternativeName>
    <alternativeName>
        <fullName evidence="4">Translation initiation factor eIF3, p93 subunit homolog</fullName>
    </alternativeName>
</protein>
<feature type="domain" description="PCI" evidence="6">
    <location>
        <begin position="605"/>
        <end position="779"/>
    </location>
</feature>
<dbReference type="InterPro" id="IPR036390">
    <property type="entry name" value="WH_DNA-bd_sf"/>
</dbReference>
<reference evidence="7 9" key="1">
    <citation type="journal article" date="2016" name="PLoS ONE">
        <title>Sequence Assembly of Yarrowia lipolytica Strain W29/CLIB89 Shows Transposable Element Diversity.</title>
        <authorList>
            <person name="Magnan C."/>
            <person name="Yu J."/>
            <person name="Chang I."/>
            <person name="Jahn E."/>
            <person name="Kanomata Y."/>
            <person name="Wu J."/>
            <person name="Zeller M."/>
            <person name="Oakes M."/>
            <person name="Baldi P."/>
            <person name="Sandmeyer S."/>
        </authorList>
    </citation>
    <scope>NUCLEOTIDE SEQUENCE [LARGE SCALE GENOMIC DNA]</scope>
    <source>
        <strain evidence="7">CLIB89</strain>
        <strain evidence="9">CLIB89(W29)</strain>
    </source>
</reference>
<evidence type="ECO:0000259" key="6">
    <source>
        <dbReference type="PROSITE" id="PS50250"/>
    </source>
</evidence>
<comment type="function">
    <text evidence="4">Component of the eukaryotic translation initiation factor 3 (eIF-3) complex, which is involved in protein synthesis of a specialized repertoire of mRNAs and, together with other initiation factors, stimulates binding of mRNA and methionyl-tRNAi to the 40S ribosome. The eIF-3 complex specifically targets and initiates translation of a subset of mRNAs involved in cell proliferation.</text>
</comment>
<dbReference type="PROSITE" id="PS50250">
    <property type="entry name" value="PCI"/>
    <property type="match status" value="1"/>
</dbReference>
<evidence type="ECO:0000313" key="10">
    <source>
        <dbReference type="Proteomes" id="UP000256601"/>
    </source>
</evidence>
<dbReference type="GO" id="GO:0008541">
    <property type="term" value="C:proteasome regulatory particle, lid subcomplex"/>
    <property type="evidence" value="ECO:0007669"/>
    <property type="project" value="UniProtKB-ARBA"/>
</dbReference>
<evidence type="ECO:0000256" key="1">
    <source>
        <dbReference type="ARBA" id="ARBA00022490"/>
    </source>
</evidence>
<dbReference type="Gene3D" id="1.10.10.10">
    <property type="entry name" value="Winged helix-like DNA-binding domain superfamily/Winged helix DNA-binding domain"/>
    <property type="match status" value="1"/>
</dbReference>
<evidence type="ECO:0000313" key="7">
    <source>
        <dbReference type="EMBL" id="AOW04471.1"/>
    </source>
</evidence>
<feature type="compositionally biased region" description="Acidic residues" evidence="5">
    <location>
        <begin position="10"/>
        <end position="20"/>
    </location>
</feature>
<dbReference type="GO" id="GO:0003743">
    <property type="term" value="F:translation initiation factor activity"/>
    <property type="evidence" value="ECO:0007669"/>
    <property type="project" value="UniProtKB-UniRule"/>
</dbReference>
<dbReference type="KEGG" id="yli:2910336"/>
<dbReference type="PANTHER" id="PTHR13937">
    <property type="entry name" value="EUKARYOTIC TRANSLATION INITATION FACTOR 3, SUBUNIT 8 EIF3S8 -RELATED"/>
    <property type="match status" value="1"/>
</dbReference>
<dbReference type="GO" id="GO:0001732">
    <property type="term" value="P:formation of cytoplasmic translation initiation complex"/>
    <property type="evidence" value="ECO:0007669"/>
    <property type="project" value="UniProtKB-UniRule"/>
</dbReference>
<dbReference type="SMR" id="A0A1D8NFP9"/>
<dbReference type="InterPro" id="IPR000717">
    <property type="entry name" value="PCI_dom"/>
</dbReference>
<dbReference type="AlphaFoldDB" id="A0A1D8NFP9"/>
<dbReference type="VEuPathDB" id="FungiDB:YALI1_D28825g"/>
<dbReference type="InterPro" id="IPR036388">
    <property type="entry name" value="WH-like_DNA-bd_sf"/>
</dbReference>
<keyword evidence="1 4" id="KW-0963">Cytoplasm</keyword>
<dbReference type="PANTHER" id="PTHR13937:SF0">
    <property type="entry name" value="EUKARYOTIC TRANSLATION INITIATION FACTOR 3 SUBUNIT C-RELATED"/>
    <property type="match status" value="1"/>
</dbReference>
<dbReference type="InterPro" id="IPR008905">
    <property type="entry name" value="EIF3C_N_dom"/>
</dbReference>
<sequence>MSRFFAGGSDSDDSSSDEDLYGSGSESGSDFSQDEQDGGDDNDDDMSDDSMFADDSDDDSDDDEDLGGKGASYFLKSSTVADSDDEEDTGKKTVLSAKDKLLAELANCSKLIDNGKRINDWVLIQGEFDKLNKAMERFTKQRHGLPPKVYIQCIVELEEFLNTQLEDKAGIKKMNASNSRAFNTVKQRVRKNNKEYEAAIAKYSSGGDVAEEEEEENKEDKPKPRAKDEFVLTAPSQASNEEFTTVGKAGKALVSPTDMFKTLKTVLESRGKKNTDREDQVRQLENLLPSASTVYQKISVYTMLVSTRLDLSSASAALAPENWLKVVGDLNDLLSILEENIDTYHVIETAPEIEDVEKGPVAREDGVKLIPGSVASLVERVDDEFTKALQFMDPHTTEYVDRLRDETKLYQTLLRVQMYIEHVSDEKDTLGLARILVRRVDHLYFKPNNVINMTEQIAWGGVKGDSKATPRPTEKDLTSSTYPTTLISNMCSVLYKQSNTVFRTKAMLAHVYHYALNDEYYKARDMFLMSHLQSSIASAEPQLQVLFNRTLVQLGLCAFRSGLIAEAQQSLQEVCSSPRLKELLGQGLAKYAQAGVVDKQRVLPFHTHINLELLECVFLCSSLLMEIPFMAAHNTSIDAKKKVISKLFRRMLDYHERQVFCGPPENTRDHIMQAAKALQRGDWEAARDLVCAIKIWSLLPNPEAIKAMLTDKLQIEGLRTYLFTYWNHYSTLSLSTLADMFQLPVKDVAAIVAKMIAQEELPGSLDQKTNSVVFTQAVQQTKLQQLAVALSDKVIQLAERNERLVAGGYQFDKMTQPQKRKTQRAR</sequence>
<keyword evidence="3 4" id="KW-0648">Protein biosynthesis</keyword>
<dbReference type="GO" id="GO:0071540">
    <property type="term" value="C:eukaryotic translation initiation factor 3 complex, eIF3e"/>
    <property type="evidence" value="ECO:0007669"/>
    <property type="project" value="EnsemblFungi"/>
</dbReference>
<dbReference type="SMART" id="SM00088">
    <property type="entry name" value="PINT"/>
    <property type="match status" value="1"/>
</dbReference>